<dbReference type="SUPFAM" id="SSF53613">
    <property type="entry name" value="Ribokinase-like"/>
    <property type="match status" value="1"/>
</dbReference>
<keyword evidence="1" id="KW-0808">Transferase</keyword>
<dbReference type="OrthoDB" id="9802794at2"/>
<dbReference type="InterPro" id="IPR011611">
    <property type="entry name" value="PfkB_dom"/>
</dbReference>
<dbReference type="InterPro" id="IPR011913">
    <property type="entry name" value="RfaE_dom_I"/>
</dbReference>
<evidence type="ECO:0000313" key="5">
    <source>
        <dbReference type="Proteomes" id="UP000002366"/>
    </source>
</evidence>
<keyword evidence="5" id="KW-1185">Reference proteome</keyword>
<keyword evidence="2" id="KW-0418">Kinase</keyword>
<dbReference type="STRING" id="572547.Amico_0377"/>
<name>D5ED88_AMICL</name>
<evidence type="ECO:0000259" key="3">
    <source>
        <dbReference type="Pfam" id="PF00294"/>
    </source>
</evidence>
<dbReference type="PROSITE" id="PS00584">
    <property type="entry name" value="PFKB_KINASES_2"/>
    <property type="match status" value="1"/>
</dbReference>
<dbReference type="KEGG" id="aco:Amico_0377"/>
<evidence type="ECO:0000256" key="2">
    <source>
        <dbReference type="ARBA" id="ARBA00022777"/>
    </source>
</evidence>
<reference evidence="4 5" key="1">
    <citation type="journal article" date="2010" name="Stand. Genomic Sci.">
        <title>Complete genome sequence of Aminobacterium colombiense type strain (ALA-1).</title>
        <authorList>
            <person name="Chertkov O."/>
            <person name="Sikorski J."/>
            <person name="Brambilla E."/>
            <person name="Lapidus A."/>
            <person name="Copeland A."/>
            <person name="Glavina Del Rio T."/>
            <person name="Nolan M."/>
            <person name="Lucas S."/>
            <person name="Tice H."/>
            <person name="Cheng J.F."/>
            <person name="Han C."/>
            <person name="Detter J.C."/>
            <person name="Bruce D."/>
            <person name="Tapia R."/>
            <person name="Goodwin L."/>
            <person name="Pitluck S."/>
            <person name="Liolios K."/>
            <person name="Ivanova N."/>
            <person name="Mavromatis K."/>
            <person name="Ovchinnikova G."/>
            <person name="Pati A."/>
            <person name="Chen A."/>
            <person name="Palaniappan K."/>
            <person name="Land M."/>
            <person name="Hauser L."/>
            <person name="Chang Y.J."/>
            <person name="Jeffries C.D."/>
            <person name="Spring S."/>
            <person name="Rohde M."/>
            <person name="Goker M."/>
            <person name="Bristow J."/>
            <person name="Eisen J.A."/>
            <person name="Markowitz V."/>
            <person name="Hugenholtz P."/>
            <person name="Kyrpides N.C."/>
            <person name="Klenk H.P."/>
        </authorList>
    </citation>
    <scope>NUCLEOTIDE SEQUENCE [LARGE SCALE GENOMIC DNA]</scope>
    <source>
        <strain evidence="5">DSM 12261 / ALA-1</strain>
    </source>
</reference>
<dbReference type="eggNOG" id="COG2870">
    <property type="taxonomic scope" value="Bacteria"/>
</dbReference>
<dbReference type="Pfam" id="PF00294">
    <property type="entry name" value="PfkB"/>
    <property type="match status" value="1"/>
</dbReference>
<dbReference type="CDD" id="cd01172">
    <property type="entry name" value="RfaE_like"/>
    <property type="match status" value="1"/>
</dbReference>
<evidence type="ECO:0000256" key="1">
    <source>
        <dbReference type="ARBA" id="ARBA00022679"/>
    </source>
</evidence>
<dbReference type="GO" id="GO:0005829">
    <property type="term" value="C:cytosol"/>
    <property type="evidence" value="ECO:0007669"/>
    <property type="project" value="TreeGrafter"/>
</dbReference>
<dbReference type="InterPro" id="IPR002173">
    <property type="entry name" value="Carboh/pur_kinase_PfkB_CS"/>
</dbReference>
<dbReference type="RefSeq" id="WP_013047786.1">
    <property type="nucleotide sequence ID" value="NC_014011.1"/>
</dbReference>
<dbReference type="AlphaFoldDB" id="D5ED88"/>
<proteinExistence type="predicted"/>
<dbReference type="GO" id="GO:0033785">
    <property type="term" value="F:heptose 7-phosphate kinase activity"/>
    <property type="evidence" value="ECO:0007669"/>
    <property type="project" value="TreeGrafter"/>
</dbReference>
<evidence type="ECO:0000313" key="4">
    <source>
        <dbReference type="EMBL" id="ADE56520.1"/>
    </source>
</evidence>
<dbReference type="GO" id="GO:0016773">
    <property type="term" value="F:phosphotransferase activity, alcohol group as acceptor"/>
    <property type="evidence" value="ECO:0007669"/>
    <property type="project" value="InterPro"/>
</dbReference>
<protein>
    <submittedName>
        <fullName evidence="4">PfkB domain protein</fullName>
    </submittedName>
</protein>
<dbReference type="EMBL" id="CP001997">
    <property type="protein sequence ID" value="ADE56520.1"/>
    <property type="molecule type" value="Genomic_DNA"/>
</dbReference>
<dbReference type="HOGENOM" id="CLU_021150_0_1_0"/>
<dbReference type="Proteomes" id="UP000002366">
    <property type="component" value="Chromosome"/>
</dbReference>
<feature type="domain" description="Carbohydrate kinase PfkB" evidence="3">
    <location>
        <begin position="15"/>
        <end position="310"/>
    </location>
</feature>
<dbReference type="InterPro" id="IPR029056">
    <property type="entry name" value="Ribokinase-like"/>
</dbReference>
<dbReference type="PANTHER" id="PTHR46969">
    <property type="entry name" value="BIFUNCTIONAL PROTEIN HLDE"/>
    <property type="match status" value="1"/>
</dbReference>
<organism evidence="4 5">
    <name type="scientific">Aminobacterium colombiense (strain DSM 12261 / ALA-1)</name>
    <dbReference type="NCBI Taxonomy" id="572547"/>
    <lineage>
        <taxon>Bacteria</taxon>
        <taxon>Thermotogati</taxon>
        <taxon>Synergistota</taxon>
        <taxon>Synergistia</taxon>
        <taxon>Synergistales</taxon>
        <taxon>Aminobacteriaceae</taxon>
        <taxon>Aminobacterium</taxon>
    </lineage>
</organism>
<dbReference type="Gene3D" id="3.40.1190.20">
    <property type="match status" value="1"/>
</dbReference>
<dbReference type="GO" id="GO:0033786">
    <property type="term" value="F:heptose-1-phosphate adenylyltransferase activity"/>
    <property type="evidence" value="ECO:0007669"/>
    <property type="project" value="TreeGrafter"/>
</dbReference>
<gene>
    <name evidence="4" type="ordered locus">Amico_0377</name>
</gene>
<dbReference type="PANTHER" id="PTHR46969:SF1">
    <property type="entry name" value="BIFUNCTIONAL PROTEIN HLDE"/>
    <property type="match status" value="1"/>
</dbReference>
<dbReference type="PROSITE" id="PS00583">
    <property type="entry name" value="PFKB_KINASES_1"/>
    <property type="match status" value="1"/>
</dbReference>
<sequence>MELLNILSNLFKNVHVVVIGDAMLDHYIWGGVSRLSPEAPVPIVVVGKDEYRAGGAANVAVNIVALGGKVTLLSPIGADYAGNILLDAIKEKGVNVKTSLIRPHVPTTVKTRVLALNQQVVRIDREKKISLTLNEEGDILGFLDAISPLPSIVVFSDYAKGTVTSTLARNIIRWGDEHRVPVIADPKPPHCRRFRGATLITPNVAEAGKLIGRGLVDQEAIEAGARELREKLSLKGVLVTQGSDGMTYASAQQTFHLPALSMEVYDVSGAGDTVVAAISLALGGDFPIEEACRFANMAAGMAVQKRGTSIVSLSEILTGCYARDMSEMALRLKSTFFDQIEKKEPLR</sequence>
<accession>D5ED88</accession>